<dbReference type="Proteomes" id="UP000887013">
    <property type="component" value="Unassembled WGS sequence"/>
</dbReference>
<feature type="transmembrane region" description="Helical" evidence="1">
    <location>
        <begin position="112"/>
        <end position="134"/>
    </location>
</feature>
<accession>A0A8X6NQ28</accession>
<keyword evidence="1" id="KW-0472">Membrane</keyword>
<dbReference type="AlphaFoldDB" id="A0A8X6NQ28"/>
<organism evidence="2 3">
    <name type="scientific">Nephila pilipes</name>
    <name type="common">Giant wood spider</name>
    <name type="synonym">Nephila maculata</name>
    <dbReference type="NCBI Taxonomy" id="299642"/>
    <lineage>
        <taxon>Eukaryota</taxon>
        <taxon>Metazoa</taxon>
        <taxon>Ecdysozoa</taxon>
        <taxon>Arthropoda</taxon>
        <taxon>Chelicerata</taxon>
        <taxon>Arachnida</taxon>
        <taxon>Araneae</taxon>
        <taxon>Araneomorphae</taxon>
        <taxon>Entelegynae</taxon>
        <taxon>Araneoidea</taxon>
        <taxon>Nephilidae</taxon>
        <taxon>Nephila</taxon>
    </lineage>
</organism>
<evidence type="ECO:0000256" key="1">
    <source>
        <dbReference type="SAM" id="Phobius"/>
    </source>
</evidence>
<keyword evidence="1" id="KW-0812">Transmembrane</keyword>
<reference evidence="2" key="1">
    <citation type="submission" date="2020-08" db="EMBL/GenBank/DDBJ databases">
        <title>Multicomponent nature underlies the extraordinary mechanical properties of spider dragline silk.</title>
        <authorList>
            <person name="Kono N."/>
            <person name="Nakamura H."/>
            <person name="Mori M."/>
            <person name="Yoshida Y."/>
            <person name="Ohtoshi R."/>
            <person name="Malay A.D."/>
            <person name="Moran D.A.P."/>
            <person name="Tomita M."/>
            <person name="Numata K."/>
            <person name="Arakawa K."/>
        </authorList>
    </citation>
    <scope>NUCLEOTIDE SEQUENCE</scope>
</reference>
<keyword evidence="3" id="KW-1185">Reference proteome</keyword>
<sequence>MVTLPQLLFRQDHASADITTWRTRVPRAKACAQAAVPRAARCATRCAAFTLPCGGPAQQAGMRRCQHAARAACVLAGMLCRRRRCARRAAGQRGEAFARQRWPRYFSKARRLLACCLLPACFAAMLAGIAAATVQRNSGATFQPAGFAVLLKW</sequence>
<evidence type="ECO:0000313" key="3">
    <source>
        <dbReference type="Proteomes" id="UP000887013"/>
    </source>
</evidence>
<name>A0A8X6NQ28_NEPPI</name>
<keyword evidence="1" id="KW-1133">Transmembrane helix</keyword>
<proteinExistence type="predicted"/>
<protein>
    <submittedName>
        <fullName evidence="2">Uncharacterized protein</fullName>
    </submittedName>
</protein>
<evidence type="ECO:0000313" key="2">
    <source>
        <dbReference type="EMBL" id="GFT28146.1"/>
    </source>
</evidence>
<comment type="caution">
    <text evidence="2">The sequence shown here is derived from an EMBL/GenBank/DDBJ whole genome shotgun (WGS) entry which is preliminary data.</text>
</comment>
<gene>
    <name evidence="2" type="ORF">NPIL_42941</name>
</gene>
<dbReference type="EMBL" id="BMAW01107217">
    <property type="protein sequence ID" value="GFT28146.1"/>
    <property type="molecule type" value="Genomic_DNA"/>
</dbReference>